<accession>A0A4R5F284</accession>
<name>A0A4R5F284_9FLAO</name>
<keyword evidence="3" id="KW-1185">Reference proteome</keyword>
<evidence type="ECO:0000313" key="3">
    <source>
        <dbReference type="Proteomes" id="UP000294814"/>
    </source>
</evidence>
<protein>
    <recommendedName>
        <fullName evidence="4">SprB repeat-containing protein</fullName>
    </recommendedName>
</protein>
<dbReference type="Proteomes" id="UP000294814">
    <property type="component" value="Unassembled WGS sequence"/>
</dbReference>
<keyword evidence="1" id="KW-0732">Signal</keyword>
<dbReference type="AlphaFoldDB" id="A0A4R5F284"/>
<dbReference type="InterPro" id="IPR013783">
    <property type="entry name" value="Ig-like_fold"/>
</dbReference>
<sequence>MKSNFTYSTKLFTLLVLSFFSLTAVAQTAPVIFPYNGFGIDGDLKANIPTSNIGDWIPGTGGSGEHVFNLNGTAINTATTYRFLDLFDTTSDNIFTGGGKYNDDPTTLWNWTTSKAGGKGDINNVLIHLGTGPNIIDPTKTDQWLIIASDRLVTTGTSYIDFEFFQNTLTANAGGSFTLAGGRTVGDILLAVEYSNGGSIATVKFYTWNGTDYALVIDPSTNAFGKTNIGIVDTMTGGAFGSSQYSTSQFVEAAINISAFFAVNNPCAGAEFGSVLIKTKSSDSPSASLDDFAGPYPVKLVLGTATISYGDGSFCKNEGSVDVTLSGVTGGTYSAPAGLSINPTTGAINITDSTPGTYTITYTFSTGGCPKTVTTPITINTLPNVTIGSIVNVNCKGATTGSATASATGGTA</sequence>
<proteinExistence type="predicted"/>
<dbReference type="EMBL" id="SMLG01000028">
    <property type="protein sequence ID" value="TDE41489.1"/>
    <property type="molecule type" value="Genomic_DNA"/>
</dbReference>
<gene>
    <name evidence="2" type="ORF">E0I26_16350</name>
</gene>
<reference evidence="2 3" key="1">
    <citation type="submission" date="2019-03" db="EMBL/GenBank/DDBJ databases">
        <title>Novel species of Flavobacterium.</title>
        <authorList>
            <person name="Liu Q."/>
            <person name="Xin Y.-H."/>
        </authorList>
    </citation>
    <scope>NUCLEOTIDE SEQUENCE [LARGE SCALE GENOMIC DNA]</scope>
    <source>
        <strain evidence="2 3">LB3P52</strain>
    </source>
</reference>
<comment type="caution">
    <text evidence="2">The sequence shown here is derived from an EMBL/GenBank/DDBJ whole genome shotgun (WGS) entry which is preliminary data.</text>
</comment>
<feature type="signal peptide" evidence="1">
    <location>
        <begin position="1"/>
        <end position="26"/>
    </location>
</feature>
<feature type="non-terminal residue" evidence="2">
    <location>
        <position position="412"/>
    </location>
</feature>
<evidence type="ECO:0000256" key="1">
    <source>
        <dbReference type="SAM" id="SignalP"/>
    </source>
</evidence>
<evidence type="ECO:0008006" key="4">
    <source>
        <dbReference type="Google" id="ProtNLM"/>
    </source>
</evidence>
<feature type="chain" id="PRO_5020251355" description="SprB repeat-containing protein" evidence="1">
    <location>
        <begin position="27"/>
        <end position="412"/>
    </location>
</feature>
<evidence type="ECO:0000313" key="2">
    <source>
        <dbReference type="EMBL" id="TDE41489.1"/>
    </source>
</evidence>
<organism evidence="2 3">
    <name type="scientific">Flavobacterium rhamnosiphilum</name>
    <dbReference type="NCBI Taxonomy" id="2541724"/>
    <lineage>
        <taxon>Bacteria</taxon>
        <taxon>Pseudomonadati</taxon>
        <taxon>Bacteroidota</taxon>
        <taxon>Flavobacteriia</taxon>
        <taxon>Flavobacteriales</taxon>
        <taxon>Flavobacteriaceae</taxon>
        <taxon>Flavobacterium</taxon>
    </lineage>
</organism>
<dbReference type="Gene3D" id="2.60.40.10">
    <property type="entry name" value="Immunoglobulins"/>
    <property type="match status" value="1"/>
</dbReference>